<dbReference type="InterPro" id="IPR033989">
    <property type="entry name" value="CD209-like_CTLD"/>
</dbReference>
<dbReference type="InterPro" id="IPR018378">
    <property type="entry name" value="C-type_lectin_CS"/>
</dbReference>
<protein>
    <recommendedName>
        <fullName evidence="4">C-type lectin domain-containing protein</fullName>
    </recommendedName>
</protein>
<keyword evidence="1" id="KW-0430">Lectin</keyword>
<reference evidence="5" key="1">
    <citation type="submission" date="2014-08" db="EMBL/GenBank/DDBJ databases">
        <authorList>
            <person name="Senf B."/>
            <person name="Petzold A."/>
            <person name="Downie B.R."/>
            <person name="Koch P."/>
            <person name="Platzer M."/>
        </authorList>
    </citation>
    <scope>NUCLEOTIDE SEQUENCE [LARGE SCALE GENOMIC DNA]</scope>
    <source>
        <strain evidence="5">GRZ</strain>
    </source>
</reference>
<name>A0A8C6KHC6_NOTFU</name>
<keyword evidence="3" id="KW-0812">Transmembrane</keyword>
<evidence type="ECO:0000256" key="3">
    <source>
        <dbReference type="SAM" id="Phobius"/>
    </source>
</evidence>
<dbReference type="PANTHER" id="PTHR22803">
    <property type="entry name" value="MANNOSE, PHOSPHOLIPASE, LECTIN RECEPTOR RELATED"/>
    <property type="match status" value="1"/>
</dbReference>
<reference evidence="5" key="3">
    <citation type="submission" date="2025-09" db="UniProtKB">
        <authorList>
            <consortium name="Ensembl"/>
        </authorList>
    </citation>
    <scope>IDENTIFICATION</scope>
</reference>
<evidence type="ECO:0000313" key="5">
    <source>
        <dbReference type="Ensembl" id="ENSNFUP00015005108.1"/>
    </source>
</evidence>
<organism evidence="5 6">
    <name type="scientific">Nothobranchius furzeri</name>
    <name type="common">Turquoise killifish</name>
    <dbReference type="NCBI Taxonomy" id="105023"/>
    <lineage>
        <taxon>Eukaryota</taxon>
        <taxon>Metazoa</taxon>
        <taxon>Chordata</taxon>
        <taxon>Craniata</taxon>
        <taxon>Vertebrata</taxon>
        <taxon>Euteleostomi</taxon>
        <taxon>Actinopterygii</taxon>
        <taxon>Neopterygii</taxon>
        <taxon>Teleostei</taxon>
        <taxon>Neoteleostei</taxon>
        <taxon>Acanthomorphata</taxon>
        <taxon>Ovalentaria</taxon>
        <taxon>Atherinomorphae</taxon>
        <taxon>Cyprinodontiformes</taxon>
        <taxon>Nothobranchiidae</taxon>
        <taxon>Nothobranchius</taxon>
    </lineage>
</organism>
<accession>A0A8C6KHC6</accession>
<evidence type="ECO:0000256" key="2">
    <source>
        <dbReference type="ARBA" id="ARBA00023157"/>
    </source>
</evidence>
<dbReference type="CDD" id="cd03590">
    <property type="entry name" value="CLECT_DC-SIGN_like"/>
    <property type="match status" value="1"/>
</dbReference>
<dbReference type="InterPro" id="IPR016187">
    <property type="entry name" value="CTDL_fold"/>
</dbReference>
<dbReference type="Ensembl" id="ENSNFUT00015005386.1">
    <property type="protein sequence ID" value="ENSNFUP00015005108.1"/>
    <property type="gene ID" value="ENSNFUG00015002558.1"/>
</dbReference>
<dbReference type="Proteomes" id="UP000694548">
    <property type="component" value="Chromosome sgr01"/>
</dbReference>
<proteinExistence type="predicted"/>
<dbReference type="InterPro" id="IPR001304">
    <property type="entry name" value="C-type_lectin-like"/>
</dbReference>
<evidence type="ECO:0000256" key="1">
    <source>
        <dbReference type="ARBA" id="ARBA00022734"/>
    </source>
</evidence>
<dbReference type="GeneTree" id="ENSGT00940000164508"/>
<dbReference type="InterPro" id="IPR050111">
    <property type="entry name" value="C-type_lectin/snaclec_domain"/>
</dbReference>
<evidence type="ECO:0000313" key="6">
    <source>
        <dbReference type="Proteomes" id="UP000694548"/>
    </source>
</evidence>
<evidence type="ECO:0000259" key="4">
    <source>
        <dbReference type="PROSITE" id="PS50041"/>
    </source>
</evidence>
<dbReference type="InterPro" id="IPR016186">
    <property type="entry name" value="C-type_lectin-like/link_sf"/>
</dbReference>
<dbReference type="SUPFAM" id="SSF56436">
    <property type="entry name" value="C-type lectin-like"/>
    <property type="match status" value="1"/>
</dbReference>
<keyword evidence="3" id="KW-1133">Transmembrane helix</keyword>
<keyword evidence="2" id="KW-1015">Disulfide bond</keyword>
<feature type="domain" description="C-type lectin" evidence="4">
    <location>
        <begin position="75"/>
        <end position="191"/>
    </location>
</feature>
<dbReference type="Gene3D" id="3.10.100.10">
    <property type="entry name" value="Mannose-Binding Protein A, subunit A"/>
    <property type="match status" value="1"/>
</dbReference>
<dbReference type="PROSITE" id="PS50041">
    <property type="entry name" value="C_TYPE_LECTIN_2"/>
    <property type="match status" value="1"/>
</dbReference>
<dbReference type="SMART" id="SM00034">
    <property type="entry name" value="CLECT"/>
    <property type="match status" value="1"/>
</dbReference>
<keyword evidence="6" id="KW-1185">Reference proteome</keyword>
<dbReference type="Pfam" id="PF00059">
    <property type="entry name" value="Lectin_C"/>
    <property type="match status" value="1"/>
</dbReference>
<keyword evidence="3" id="KW-0472">Membrane</keyword>
<dbReference type="PROSITE" id="PS00615">
    <property type="entry name" value="C_TYPE_LECTIN_1"/>
    <property type="match status" value="1"/>
</dbReference>
<dbReference type="GO" id="GO:0030246">
    <property type="term" value="F:carbohydrate binding"/>
    <property type="evidence" value="ECO:0007669"/>
    <property type="project" value="UniProtKB-KW"/>
</dbReference>
<feature type="transmembrane region" description="Helical" evidence="3">
    <location>
        <begin position="20"/>
        <end position="45"/>
    </location>
</feature>
<reference evidence="5" key="2">
    <citation type="submission" date="2025-08" db="UniProtKB">
        <authorList>
            <consortium name="Ensembl"/>
        </authorList>
    </citation>
    <scope>IDENTIFICATION</scope>
</reference>
<sequence length="192" mass="21691">SKHIFLPALSLGGCHRSKQLLKHAVVCLGFLCVVLLAGNIGQFFFCNFNTVSTNLNSNSFYPFVGMLCPKKWTKFKTSCYFVSTERRNWTESRHACVDEGADLMIIDSHEEQVFVNRLLHKDQNAWIGLTDSVEDGVWMWLDGNTVTTTFWQAEQPNNYGGNQDCGELVQTQSGGEWNDDGCFSKQISICEK</sequence>
<dbReference type="AlphaFoldDB" id="A0A8C6KHC6"/>